<dbReference type="PANTHER" id="PTHR33908:SF11">
    <property type="entry name" value="MEMBRANE PROTEIN"/>
    <property type="match status" value="1"/>
</dbReference>
<evidence type="ECO:0000259" key="8">
    <source>
        <dbReference type="Pfam" id="PF13231"/>
    </source>
</evidence>
<keyword evidence="3" id="KW-0328">Glycosyltransferase</keyword>
<organism evidence="9 10">
    <name type="scientific">Capsulimonas corticalis</name>
    <dbReference type="NCBI Taxonomy" id="2219043"/>
    <lineage>
        <taxon>Bacteria</taxon>
        <taxon>Bacillati</taxon>
        <taxon>Armatimonadota</taxon>
        <taxon>Armatimonadia</taxon>
        <taxon>Capsulimonadales</taxon>
        <taxon>Capsulimonadaceae</taxon>
        <taxon>Capsulimonas</taxon>
    </lineage>
</organism>
<dbReference type="PANTHER" id="PTHR33908">
    <property type="entry name" value="MANNOSYLTRANSFERASE YKCB-RELATED"/>
    <property type="match status" value="1"/>
</dbReference>
<evidence type="ECO:0000256" key="4">
    <source>
        <dbReference type="ARBA" id="ARBA00022679"/>
    </source>
</evidence>
<keyword evidence="2" id="KW-1003">Cell membrane</keyword>
<dbReference type="GO" id="GO:0005886">
    <property type="term" value="C:plasma membrane"/>
    <property type="evidence" value="ECO:0007669"/>
    <property type="project" value="UniProtKB-SubCell"/>
</dbReference>
<dbReference type="InterPro" id="IPR038731">
    <property type="entry name" value="RgtA/B/C-like"/>
</dbReference>
<dbReference type="InterPro" id="IPR050297">
    <property type="entry name" value="LipidA_mod_glycosyltrf_83"/>
</dbReference>
<gene>
    <name evidence="9" type="ORF">CCAX7_34760</name>
</gene>
<accession>A0A402CYB5</accession>
<feature type="domain" description="Glycosyltransferase RgtA/B/C/D-like" evidence="8">
    <location>
        <begin position="105"/>
        <end position="259"/>
    </location>
</feature>
<reference evidence="9 10" key="1">
    <citation type="journal article" date="2019" name="Int. J. Syst. Evol. Microbiol.">
        <title>Capsulimonas corticalis gen. nov., sp. nov., an aerobic capsulated bacterium, of a novel bacterial order, Capsulimonadales ord. nov., of the class Armatimonadia of the phylum Armatimonadetes.</title>
        <authorList>
            <person name="Li J."/>
            <person name="Kudo C."/>
            <person name="Tonouchi A."/>
        </authorList>
    </citation>
    <scope>NUCLEOTIDE SEQUENCE [LARGE SCALE GENOMIC DNA]</scope>
    <source>
        <strain evidence="9 10">AX-7</strain>
    </source>
</reference>
<proteinExistence type="predicted"/>
<keyword evidence="5" id="KW-0812">Transmembrane</keyword>
<dbReference type="RefSeq" id="WP_165864311.1">
    <property type="nucleotide sequence ID" value="NZ_AP025739.1"/>
</dbReference>
<name>A0A402CYB5_9BACT</name>
<evidence type="ECO:0000256" key="1">
    <source>
        <dbReference type="ARBA" id="ARBA00004651"/>
    </source>
</evidence>
<dbReference type="GO" id="GO:0016763">
    <property type="term" value="F:pentosyltransferase activity"/>
    <property type="evidence" value="ECO:0007669"/>
    <property type="project" value="TreeGrafter"/>
</dbReference>
<dbReference type="GO" id="GO:0009103">
    <property type="term" value="P:lipopolysaccharide biosynthetic process"/>
    <property type="evidence" value="ECO:0007669"/>
    <property type="project" value="UniProtKB-ARBA"/>
</dbReference>
<evidence type="ECO:0000256" key="6">
    <source>
        <dbReference type="ARBA" id="ARBA00022989"/>
    </source>
</evidence>
<dbReference type="AlphaFoldDB" id="A0A402CYB5"/>
<dbReference type="EMBL" id="AP025739">
    <property type="protein sequence ID" value="BDI31425.1"/>
    <property type="molecule type" value="Genomic_DNA"/>
</dbReference>
<evidence type="ECO:0000256" key="3">
    <source>
        <dbReference type="ARBA" id="ARBA00022676"/>
    </source>
</evidence>
<evidence type="ECO:0000313" key="10">
    <source>
        <dbReference type="Proteomes" id="UP000287394"/>
    </source>
</evidence>
<evidence type="ECO:0000256" key="7">
    <source>
        <dbReference type="ARBA" id="ARBA00023136"/>
    </source>
</evidence>
<evidence type="ECO:0000256" key="5">
    <source>
        <dbReference type="ARBA" id="ARBA00022692"/>
    </source>
</evidence>
<comment type="subcellular location">
    <subcellularLocation>
        <location evidence="1">Cell membrane</location>
        <topology evidence="1">Multi-pass membrane protein</topology>
    </subcellularLocation>
</comment>
<protein>
    <recommendedName>
        <fullName evidence="8">Glycosyltransferase RgtA/B/C/D-like domain-containing protein</fullName>
    </recommendedName>
</protein>
<evidence type="ECO:0000256" key="2">
    <source>
        <dbReference type="ARBA" id="ARBA00022475"/>
    </source>
</evidence>
<keyword evidence="10" id="KW-1185">Reference proteome</keyword>
<dbReference type="Proteomes" id="UP000287394">
    <property type="component" value="Chromosome"/>
</dbReference>
<keyword evidence="7" id="KW-0472">Membrane</keyword>
<sequence>MSIDLEHNGPAPFSMTRGLWAMLFGVLALFVVLAVAYSQVTPAGVAEQHNADENAHIAYVQTLASGHLPVFKVGGADYEAHQPPLYYVLAAPAYLATRGADAATQARAMRLVSIVIGALIVLVAFFCTREILPRAPGAALAVAAFIALLPGFLAISASVTNDTLTMLVIGVGLFLTARLARWSQTEDVADKSKLLYQEAALIGLVLGLGVLTKTLTAPLFPTVIFAFLLLAYGKRLTGQQALVSVVISCGVGVLVALPWLMRNNALYGDPIASHLFQTAFNDTRFTMTADIMMRVFGGFNDYLRVVFQWAFASYWGGFDSMRAFWGLDPHKKGPNFGRGPAEIYTVLALICLAAVIGLARGVKSVKGDGAATAMLGACAALTAFTLIAFMQFNLTYFQCQGRYWYPAVYPLTLFFVAGWRGLLSQDQARRGAYVVAAAGMVGLNIYTIAALLIPRFAGG</sequence>
<evidence type="ECO:0000313" key="9">
    <source>
        <dbReference type="EMBL" id="BDI31425.1"/>
    </source>
</evidence>
<dbReference type="Pfam" id="PF13231">
    <property type="entry name" value="PMT_2"/>
    <property type="match status" value="1"/>
</dbReference>
<dbReference type="KEGG" id="ccot:CCAX7_34760"/>
<keyword evidence="6" id="KW-1133">Transmembrane helix</keyword>
<keyword evidence="4" id="KW-0808">Transferase</keyword>